<dbReference type="PANTHER" id="PTHR34351:SF2">
    <property type="entry name" value="DUF58 DOMAIN-CONTAINING PROTEIN"/>
    <property type="match status" value="1"/>
</dbReference>
<comment type="caution">
    <text evidence="2">The sequence shown here is derived from an EMBL/GenBank/DDBJ whole genome shotgun (WGS) entry which is preliminary data.</text>
</comment>
<sequence>MKWQKEFGAQHLKNFDYILGAIIIFFLIGIIFNNQIAFIGLGVFAAYLIIHKLYDKEIGTKLELSTPQTTVKLFPGEGAKLTLNLQNRSVFPIINGEFQFQTGPAIKAYEHVEDTEDNWNQIKIPLSIFRKRKTIIELPVLAEQRGVSKVYNITFIIPHLFDFDQLTLKYNSNYQTEFVVFPKLLRVQNVETVFHMIPGEGRSNISPFEDVQSQLGTRDYSYSDPFHRINWNASVKSQSLQTNVYEKVVDMAYVFIINLGTTSDLNMVRFNNNLENLLSYTAYLCEHASRKGVPYEIFINSRKPGKVPYVHLHEGEGKNQYARALEMLARIHKQSMIMPINKMLHRLGKYFYKPKTIIFIGEIPQGAMQTMDSWKMVQKSVFHVKQEEDGAIIKPLEKDGITNAK</sequence>
<name>A0A2A2IA96_9BACI</name>
<dbReference type="EMBL" id="NPOA01000011">
    <property type="protein sequence ID" value="PAV28649.1"/>
    <property type="molecule type" value="Genomic_DNA"/>
</dbReference>
<evidence type="ECO:0000313" key="2">
    <source>
        <dbReference type="EMBL" id="PAV28649.1"/>
    </source>
</evidence>
<evidence type="ECO:0000313" key="3">
    <source>
        <dbReference type="Proteomes" id="UP000218887"/>
    </source>
</evidence>
<protein>
    <submittedName>
        <fullName evidence="2">Uncharacterized protein</fullName>
    </submittedName>
</protein>
<accession>A0A2A2IA96</accession>
<organism evidence="2 3">
    <name type="scientific">Virgibacillus profundi</name>
    <dbReference type="NCBI Taxonomy" id="2024555"/>
    <lineage>
        <taxon>Bacteria</taxon>
        <taxon>Bacillati</taxon>
        <taxon>Bacillota</taxon>
        <taxon>Bacilli</taxon>
        <taxon>Bacillales</taxon>
        <taxon>Bacillaceae</taxon>
        <taxon>Virgibacillus</taxon>
    </lineage>
</organism>
<feature type="transmembrane region" description="Helical" evidence="1">
    <location>
        <begin position="17"/>
        <end position="50"/>
    </location>
</feature>
<evidence type="ECO:0000256" key="1">
    <source>
        <dbReference type="SAM" id="Phobius"/>
    </source>
</evidence>
<gene>
    <name evidence="2" type="ORF">CIL05_15255</name>
</gene>
<dbReference type="OrthoDB" id="9789943at2"/>
<dbReference type="RefSeq" id="WP_095656417.1">
    <property type="nucleotide sequence ID" value="NZ_NPOA01000011.1"/>
</dbReference>
<keyword evidence="1" id="KW-0812">Transmembrane</keyword>
<dbReference type="AlphaFoldDB" id="A0A2A2IA96"/>
<keyword evidence="1" id="KW-0472">Membrane</keyword>
<proteinExistence type="predicted"/>
<reference evidence="2 3" key="1">
    <citation type="submission" date="2017-08" db="EMBL/GenBank/DDBJ databases">
        <title>Virgibacillus indicus sp. nov. and Virgibacillus profoundi sp. nov, two moderately halophilic bacteria isolated from marine sediment by using the Microfluidic Streak Plate.</title>
        <authorList>
            <person name="Xu B."/>
            <person name="Hu B."/>
            <person name="Wang J."/>
            <person name="Zhu Y."/>
            <person name="Huang L."/>
            <person name="Du W."/>
            <person name="Huang Y."/>
        </authorList>
    </citation>
    <scope>NUCLEOTIDE SEQUENCE [LARGE SCALE GENOMIC DNA]</scope>
    <source>
        <strain evidence="2 3">IO3-P3-H5</strain>
    </source>
</reference>
<keyword evidence="1" id="KW-1133">Transmembrane helix</keyword>
<dbReference type="PANTHER" id="PTHR34351">
    <property type="entry name" value="SLR1927 PROTEIN-RELATED"/>
    <property type="match status" value="1"/>
</dbReference>
<keyword evidence="3" id="KW-1185">Reference proteome</keyword>
<dbReference type="Proteomes" id="UP000218887">
    <property type="component" value="Unassembled WGS sequence"/>
</dbReference>